<proteinExistence type="predicted"/>
<comment type="caution">
    <text evidence="2">The sequence shown here is derived from an EMBL/GenBank/DDBJ whole genome shotgun (WGS) entry which is preliminary data.</text>
</comment>
<reference evidence="2 3" key="1">
    <citation type="submission" date="2019-09" db="EMBL/GenBank/DDBJ databases">
        <title>Genome of Aliivibrio finisterrensis LMG 23869 (type strain).</title>
        <authorList>
            <person name="Bowman J.P."/>
        </authorList>
    </citation>
    <scope>NUCLEOTIDE SEQUENCE [LARGE SCALE GENOMIC DNA]</scope>
    <source>
        <strain evidence="2 3">LMG 23869</strain>
    </source>
</reference>
<evidence type="ECO:0000313" key="3">
    <source>
        <dbReference type="Proteomes" id="UP000434870"/>
    </source>
</evidence>
<feature type="chain" id="PRO_5026712354" evidence="1">
    <location>
        <begin position="24"/>
        <end position="475"/>
    </location>
</feature>
<evidence type="ECO:0000313" key="2">
    <source>
        <dbReference type="EMBL" id="KAB2823994.1"/>
    </source>
</evidence>
<dbReference type="Proteomes" id="UP000434870">
    <property type="component" value="Unassembled WGS sequence"/>
</dbReference>
<dbReference type="EMBL" id="WBVP01000015">
    <property type="protein sequence ID" value="KAB2823994.1"/>
    <property type="molecule type" value="Genomic_DNA"/>
</dbReference>
<gene>
    <name evidence="2" type="ORF">F8B77_13185</name>
</gene>
<keyword evidence="1" id="KW-0732">Signal</keyword>
<accession>A0A6N6RR12</accession>
<dbReference type="AlphaFoldDB" id="A0A6N6RR12"/>
<organism evidence="2 3">
    <name type="scientific">Aliivibrio finisterrensis</name>
    <dbReference type="NCBI Taxonomy" id="511998"/>
    <lineage>
        <taxon>Bacteria</taxon>
        <taxon>Pseudomonadati</taxon>
        <taxon>Pseudomonadota</taxon>
        <taxon>Gammaproteobacteria</taxon>
        <taxon>Vibrionales</taxon>
        <taxon>Vibrionaceae</taxon>
        <taxon>Aliivibrio</taxon>
    </lineage>
</organism>
<sequence>MKTIFKSLLSSGLLFSISAPTFAEIKTGYFIDSPVTGLYYQTSSQLSGTTNKGAFEYRSGDVVRFFLGNDDSGYLLSTLSGQEVVTPTLATTTPSKSINLTRLLLSLDSTPNNREEITLASKMLSDVSFQQQLKKIDLNILDDSAAALNMELVSVKEAVQHLNQSQKYIEQNFTSDNIIYRPLNKRFEHTTIKKKDWQGRVCVYDIKYQHHPKFRPSFGNIEYEVSLSHLTQYPSSGDYFNGCRLNPSNSVEKIKEPISEFDGFGGLIGCSTTGCTRNDLNGFSLDNYNDAGDWKYRTIAMNFDPETELFMEKSQGLGPNEYIKHENRSEKISFTYPKEKEKHIPFEGLWRQTQYQDNTIHTTCLLIKDGSVFKGPNETRSCSLKREDYQLDVSKEYADMWWIKNKTKSARLVQMNLLIRWYLNGNQAQHTSWEYLPAGKNWHQGILYRYRQTLQVQPDGTEELHTFSISEFSKI</sequence>
<feature type="signal peptide" evidence="1">
    <location>
        <begin position="1"/>
        <end position="23"/>
    </location>
</feature>
<evidence type="ECO:0000256" key="1">
    <source>
        <dbReference type="SAM" id="SignalP"/>
    </source>
</evidence>
<protein>
    <submittedName>
        <fullName evidence="2">Chromosome partitioning protein ParA</fullName>
    </submittedName>
</protein>
<dbReference type="RefSeq" id="WP_151655702.1">
    <property type="nucleotide sequence ID" value="NZ_WBVP01000015.1"/>
</dbReference>
<name>A0A6N6RR12_9GAMM</name>